<dbReference type="OrthoDB" id="431720at2759"/>
<dbReference type="GO" id="GO:0001518">
    <property type="term" value="C:voltage-gated sodium channel complex"/>
    <property type="evidence" value="ECO:0007669"/>
    <property type="project" value="TreeGrafter"/>
</dbReference>
<reference evidence="11" key="2">
    <citation type="submission" date="2012-11" db="EMBL/GenBank/DDBJ databases">
        <authorList>
            <person name="Kuo A."/>
            <person name="Curtis B.A."/>
            <person name="Tanifuji G."/>
            <person name="Burki F."/>
            <person name="Gruber A."/>
            <person name="Irimia M."/>
            <person name="Maruyama S."/>
            <person name="Arias M.C."/>
            <person name="Ball S.G."/>
            <person name="Gile G.H."/>
            <person name="Hirakawa Y."/>
            <person name="Hopkins J.F."/>
            <person name="Rensing S.A."/>
            <person name="Schmutz J."/>
            <person name="Symeonidi A."/>
            <person name="Elias M."/>
            <person name="Eveleigh R.J."/>
            <person name="Herman E.K."/>
            <person name="Klute M.J."/>
            <person name="Nakayama T."/>
            <person name="Obornik M."/>
            <person name="Reyes-Prieto A."/>
            <person name="Armbrust E.V."/>
            <person name="Aves S.J."/>
            <person name="Beiko R.G."/>
            <person name="Coutinho P."/>
            <person name="Dacks J.B."/>
            <person name="Durnford D.G."/>
            <person name="Fast N.M."/>
            <person name="Green B.R."/>
            <person name="Grisdale C."/>
            <person name="Hempe F."/>
            <person name="Henrissat B."/>
            <person name="Hoppner M.P."/>
            <person name="Ishida K.-I."/>
            <person name="Kim E."/>
            <person name="Koreny L."/>
            <person name="Kroth P.G."/>
            <person name="Liu Y."/>
            <person name="Malik S.-B."/>
            <person name="Maier U.G."/>
            <person name="McRose D."/>
            <person name="Mock T."/>
            <person name="Neilson J.A."/>
            <person name="Onodera N.T."/>
            <person name="Poole A.M."/>
            <person name="Pritham E.J."/>
            <person name="Richards T.A."/>
            <person name="Rocap G."/>
            <person name="Roy S.W."/>
            <person name="Sarai C."/>
            <person name="Schaack S."/>
            <person name="Shirato S."/>
            <person name="Slamovits C.H."/>
            <person name="Spencer D.F."/>
            <person name="Suzuki S."/>
            <person name="Worden A.Z."/>
            <person name="Zauner S."/>
            <person name="Barry K."/>
            <person name="Bell C."/>
            <person name="Bharti A.K."/>
            <person name="Crow J.A."/>
            <person name="Grimwood J."/>
            <person name="Kramer R."/>
            <person name="Lindquist E."/>
            <person name="Lucas S."/>
            <person name="Salamov A."/>
            <person name="McFadden G.I."/>
            <person name="Lane C.E."/>
            <person name="Keeling P.J."/>
            <person name="Gray M.W."/>
            <person name="Grigoriev I.V."/>
            <person name="Archibald J.M."/>
        </authorList>
    </citation>
    <scope>NUCLEOTIDE SEQUENCE</scope>
    <source>
        <strain evidence="11">CCMP2712</strain>
    </source>
</reference>
<accession>L1JLI1</accession>
<dbReference type="PANTHER" id="PTHR10037">
    <property type="entry name" value="VOLTAGE-GATED CATION CHANNEL CALCIUM AND SODIUM"/>
    <property type="match status" value="1"/>
</dbReference>
<evidence type="ECO:0000256" key="6">
    <source>
        <dbReference type="SAM" id="MobiDB-lite"/>
    </source>
</evidence>
<keyword evidence="5" id="KW-0175">Coiled coil</keyword>
<dbReference type="Gene3D" id="1.20.120.350">
    <property type="entry name" value="Voltage-gated potassium channels. Chain C"/>
    <property type="match status" value="1"/>
</dbReference>
<feature type="domain" description="Ion transport" evidence="8">
    <location>
        <begin position="174"/>
        <end position="395"/>
    </location>
</feature>
<dbReference type="Proteomes" id="UP000011087">
    <property type="component" value="Unassembled WGS sequence"/>
</dbReference>
<dbReference type="Pfam" id="PF00520">
    <property type="entry name" value="Ion_trans"/>
    <property type="match status" value="1"/>
</dbReference>
<dbReference type="InterPro" id="IPR027359">
    <property type="entry name" value="Volt_channel_dom_sf"/>
</dbReference>
<feature type="transmembrane region" description="Helical" evidence="7">
    <location>
        <begin position="288"/>
        <end position="321"/>
    </location>
</feature>
<keyword evidence="3 7" id="KW-1133">Transmembrane helix</keyword>
<comment type="subcellular location">
    <subcellularLocation>
        <location evidence="1">Membrane</location>
        <topology evidence="1">Multi-pass membrane protein</topology>
    </subcellularLocation>
</comment>
<feature type="compositionally biased region" description="Acidic residues" evidence="6">
    <location>
        <begin position="567"/>
        <end position="577"/>
    </location>
</feature>
<feature type="coiled-coil region" evidence="5">
    <location>
        <begin position="592"/>
        <end position="619"/>
    </location>
</feature>
<evidence type="ECO:0000259" key="8">
    <source>
        <dbReference type="Pfam" id="PF00520"/>
    </source>
</evidence>
<dbReference type="GeneID" id="17305664"/>
<dbReference type="Gene3D" id="1.10.287.70">
    <property type="match status" value="1"/>
</dbReference>
<dbReference type="PaxDb" id="55529-EKX48970"/>
<evidence type="ECO:0000256" key="1">
    <source>
        <dbReference type="ARBA" id="ARBA00004141"/>
    </source>
</evidence>
<organism evidence="9">
    <name type="scientific">Guillardia theta (strain CCMP2712)</name>
    <name type="common">Cryptophyte</name>
    <dbReference type="NCBI Taxonomy" id="905079"/>
    <lineage>
        <taxon>Eukaryota</taxon>
        <taxon>Cryptophyceae</taxon>
        <taxon>Pyrenomonadales</taxon>
        <taxon>Geminigeraceae</taxon>
        <taxon>Guillardia</taxon>
    </lineage>
</organism>
<dbReference type="HOGENOM" id="CLU_396112_0_0_1"/>
<reference evidence="9 11" key="1">
    <citation type="journal article" date="2012" name="Nature">
        <title>Algal genomes reveal evolutionary mosaicism and the fate of nucleomorphs.</title>
        <authorList>
            <consortium name="DOE Joint Genome Institute"/>
            <person name="Curtis B.A."/>
            <person name="Tanifuji G."/>
            <person name="Burki F."/>
            <person name="Gruber A."/>
            <person name="Irimia M."/>
            <person name="Maruyama S."/>
            <person name="Arias M.C."/>
            <person name="Ball S.G."/>
            <person name="Gile G.H."/>
            <person name="Hirakawa Y."/>
            <person name="Hopkins J.F."/>
            <person name="Kuo A."/>
            <person name="Rensing S.A."/>
            <person name="Schmutz J."/>
            <person name="Symeonidi A."/>
            <person name="Elias M."/>
            <person name="Eveleigh R.J."/>
            <person name="Herman E.K."/>
            <person name="Klute M.J."/>
            <person name="Nakayama T."/>
            <person name="Obornik M."/>
            <person name="Reyes-Prieto A."/>
            <person name="Armbrust E.V."/>
            <person name="Aves S.J."/>
            <person name="Beiko R.G."/>
            <person name="Coutinho P."/>
            <person name="Dacks J.B."/>
            <person name="Durnford D.G."/>
            <person name="Fast N.M."/>
            <person name="Green B.R."/>
            <person name="Grisdale C.J."/>
            <person name="Hempel F."/>
            <person name="Henrissat B."/>
            <person name="Hoppner M.P."/>
            <person name="Ishida K."/>
            <person name="Kim E."/>
            <person name="Koreny L."/>
            <person name="Kroth P.G."/>
            <person name="Liu Y."/>
            <person name="Malik S.B."/>
            <person name="Maier U.G."/>
            <person name="McRose D."/>
            <person name="Mock T."/>
            <person name="Neilson J.A."/>
            <person name="Onodera N.T."/>
            <person name="Poole A.M."/>
            <person name="Pritham E.J."/>
            <person name="Richards T.A."/>
            <person name="Rocap G."/>
            <person name="Roy S.W."/>
            <person name="Sarai C."/>
            <person name="Schaack S."/>
            <person name="Shirato S."/>
            <person name="Slamovits C.H."/>
            <person name="Spencer D.F."/>
            <person name="Suzuki S."/>
            <person name="Worden A.Z."/>
            <person name="Zauner S."/>
            <person name="Barry K."/>
            <person name="Bell C."/>
            <person name="Bharti A.K."/>
            <person name="Crow J.A."/>
            <person name="Grimwood J."/>
            <person name="Kramer R."/>
            <person name="Lindquist E."/>
            <person name="Lucas S."/>
            <person name="Salamov A."/>
            <person name="McFadden G.I."/>
            <person name="Lane C.E."/>
            <person name="Keeling P.J."/>
            <person name="Gray M.W."/>
            <person name="Grigoriev I.V."/>
            <person name="Archibald J.M."/>
        </authorList>
    </citation>
    <scope>NUCLEOTIDE SEQUENCE</scope>
    <source>
        <strain evidence="9 11">CCMP2712</strain>
    </source>
</reference>
<evidence type="ECO:0000256" key="4">
    <source>
        <dbReference type="ARBA" id="ARBA00023136"/>
    </source>
</evidence>
<sequence>MNLGLKRKSSILATLFANELQGESQAVLLSKEIFRLNIDSVDLWAPCSASLLPRSISLLDKESMNQVHVPLDIICGIEQVGGRAETKNLTLIRIQESEVHTKYVTYWILVLSTKMESAFNGRSVHLRFEEEDEATRWNQEITKLIKHRLASEHIAREGRLRIFRDLSRRAYYSRPFQSVFALLIGMNFLINMIEAEIRPADNSAQKFTFDRFDMFFTSLFAFEFVWNFSSNVSKKFFEDGWNWFDFFVVVMSISSFIVSGVPILTVFRLLRVFKALRLFRQFKSLRIIFNSLLASVFPIINSVFILLVVTAIFAILAVQLYGYRSDQFSNFQQAIFSLYQVATGDAWASGIARPLFYKLDSKPDPSVMPFFTAYSILSSRILINVVVAVLLDNFIRCVKVEEWKELQAELEKERQGIEVSSRVLDPLMKYLSKHDTEEHFQAQVQKVFSIVNFKLKESVNFDDVHKGLKALGLKPMIELRKDDFDYITAEGRYCNELGEISAENFSKMISRQYKMFCARKLCDLQKITDGADMVVHLATKMVLVMEDPDWKSDDLFRWKSKGRKKEEEEEEEEEEESVSNRHYPESLHDLPKSVLIENLERIKQERNEYKFQLDCMERRMKLQGPPLSLADKFEMLAPRQDASPPHVNRFVPSIFPSGLLPLDGSSWRRQGGAAGGEEGQARKVRGHWGADSLFVA</sequence>
<dbReference type="eggNOG" id="KOG2301">
    <property type="taxonomic scope" value="Eukaryota"/>
</dbReference>
<dbReference type="AlphaFoldDB" id="L1JLI1"/>
<dbReference type="InterPro" id="IPR005821">
    <property type="entry name" value="Ion_trans_dom"/>
</dbReference>
<evidence type="ECO:0000256" key="5">
    <source>
        <dbReference type="SAM" id="Coils"/>
    </source>
</evidence>
<feature type="region of interest" description="Disordered" evidence="6">
    <location>
        <begin position="561"/>
        <end position="585"/>
    </location>
</feature>
<evidence type="ECO:0000256" key="2">
    <source>
        <dbReference type="ARBA" id="ARBA00022692"/>
    </source>
</evidence>
<gene>
    <name evidence="9" type="ORF">GUITHDRAFT_105053</name>
</gene>
<dbReference type="KEGG" id="gtt:GUITHDRAFT_105053"/>
<dbReference type="InterPro" id="IPR043203">
    <property type="entry name" value="VGCC_Ca_Na"/>
</dbReference>
<feature type="transmembrane region" description="Helical" evidence="7">
    <location>
        <begin position="241"/>
        <end position="267"/>
    </location>
</feature>
<dbReference type="EMBL" id="JH992983">
    <property type="protein sequence ID" value="EKX48970.1"/>
    <property type="molecule type" value="Genomic_DNA"/>
</dbReference>
<name>L1JLI1_GUITC</name>
<evidence type="ECO:0000313" key="10">
    <source>
        <dbReference type="EnsemblProtists" id="EKX48970"/>
    </source>
</evidence>
<feature type="transmembrane region" description="Helical" evidence="7">
    <location>
        <begin position="211"/>
        <end position="229"/>
    </location>
</feature>
<keyword evidence="4 7" id="KW-0472">Membrane</keyword>
<proteinExistence type="predicted"/>
<evidence type="ECO:0000256" key="7">
    <source>
        <dbReference type="SAM" id="Phobius"/>
    </source>
</evidence>
<evidence type="ECO:0000313" key="11">
    <source>
        <dbReference type="Proteomes" id="UP000011087"/>
    </source>
</evidence>
<reference evidence="10" key="3">
    <citation type="submission" date="2015-06" db="UniProtKB">
        <authorList>
            <consortium name="EnsemblProtists"/>
        </authorList>
    </citation>
    <scope>IDENTIFICATION</scope>
</reference>
<keyword evidence="11" id="KW-1185">Reference proteome</keyword>
<feature type="transmembrane region" description="Helical" evidence="7">
    <location>
        <begin position="171"/>
        <end position="190"/>
    </location>
</feature>
<keyword evidence="2 7" id="KW-0812">Transmembrane</keyword>
<evidence type="ECO:0000256" key="3">
    <source>
        <dbReference type="ARBA" id="ARBA00022989"/>
    </source>
</evidence>
<dbReference type="GO" id="GO:0005248">
    <property type="term" value="F:voltage-gated sodium channel activity"/>
    <property type="evidence" value="ECO:0007669"/>
    <property type="project" value="TreeGrafter"/>
</dbReference>
<dbReference type="EnsemblProtists" id="EKX48970">
    <property type="protein sequence ID" value="EKX48970"/>
    <property type="gene ID" value="GUITHDRAFT_105053"/>
</dbReference>
<dbReference type="SUPFAM" id="SSF81324">
    <property type="entry name" value="Voltage-gated potassium channels"/>
    <property type="match status" value="1"/>
</dbReference>
<protein>
    <recommendedName>
        <fullName evidence="8">Ion transport domain-containing protein</fullName>
    </recommendedName>
</protein>
<dbReference type="RefSeq" id="XP_005835950.1">
    <property type="nucleotide sequence ID" value="XM_005835893.1"/>
</dbReference>
<evidence type="ECO:0000313" key="9">
    <source>
        <dbReference type="EMBL" id="EKX48970.1"/>
    </source>
</evidence>
<dbReference type="PANTHER" id="PTHR10037:SF62">
    <property type="entry name" value="SODIUM CHANNEL PROTEIN 60E"/>
    <property type="match status" value="1"/>
</dbReference>